<gene>
    <name evidence="4" type="ORF">GCM10022377_16730</name>
</gene>
<protein>
    <recommendedName>
        <fullName evidence="3">AMIN-like domain-containing protein</fullName>
    </recommendedName>
</protein>
<feature type="compositionally biased region" description="Low complexity" evidence="1">
    <location>
        <begin position="30"/>
        <end position="49"/>
    </location>
</feature>
<proteinExistence type="predicted"/>
<evidence type="ECO:0000256" key="2">
    <source>
        <dbReference type="SAM" id="SignalP"/>
    </source>
</evidence>
<feature type="signal peptide" evidence="2">
    <location>
        <begin position="1"/>
        <end position="17"/>
    </location>
</feature>
<evidence type="ECO:0000313" key="5">
    <source>
        <dbReference type="Proteomes" id="UP001501536"/>
    </source>
</evidence>
<dbReference type="Pfam" id="PF24837">
    <property type="entry name" value="AMIN-like"/>
    <property type="match status" value="1"/>
</dbReference>
<feature type="domain" description="AMIN-like" evidence="3">
    <location>
        <begin position="104"/>
        <end position="228"/>
    </location>
</feature>
<dbReference type="Proteomes" id="UP001501536">
    <property type="component" value="Unassembled WGS sequence"/>
</dbReference>
<keyword evidence="2" id="KW-0732">Signal</keyword>
<dbReference type="EMBL" id="BAABCJ010000002">
    <property type="protein sequence ID" value="GAA3703690.1"/>
    <property type="molecule type" value="Genomic_DNA"/>
</dbReference>
<accession>A0ABP7DCJ4</accession>
<evidence type="ECO:0000256" key="1">
    <source>
        <dbReference type="SAM" id="MobiDB-lite"/>
    </source>
</evidence>
<feature type="region of interest" description="Disordered" evidence="1">
    <location>
        <begin position="19"/>
        <end position="91"/>
    </location>
</feature>
<evidence type="ECO:0000313" key="4">
    <source>
        <dbReference type="EMBL" id="GAA3703690.1"/>
    </source>
</evidence>
<reference evidence="5" key="1">
    <citation type="journal article" date="2019" name="Int. J. Syst. Evol. Microbiol.">
        <title>The Global Catalogue of Microorganisms (GCM) 10K type strain sequencing project: providing services to taxonomists for standard genome sequencing and annotation.</title>
        <authorList>
            <consortium name="The Broad Institute Genomics Platform"/>
            <consortium name="The Broad Institute Genome Sequencing Center for Infectious Disease"/>
            <person name="Wu L."/>
            <person name="Ma J."/>
        </authorList>
    </citation>
    <scope>NUCLEOTIDE SEQUENCE [LARGE SCALE GENOMIC DNA]</scope>
    <source>
        <strain evidence="5">JCM 16961</strain>
    </source>
</reference>
<dbReference type="InterPro" id="IPR056303">
    <property type="entry name" value="AMIN-like"/>
</dbReference>
<evidence type="ECO:0000259" key="3">
    <source>
        <dbReference type="Pfam" id="PF24837"/>
    </source>
</evidence>
<feature type="chain" id="PRO_5046301866" description="AMIN-like domain-containing protein" evidence="2">
    <location>
        <begin position="18"/>
        <end position="229"/>
    </location>
</feature>
<keyword evidence="5" id="KW-1185">Reference proteome</keyword>
<comment type="caution">
    <text evidence="4">The sequence shown here is derived from an EMBL/GenBank/DDBJ whole genome shotgun (WGS) entry which is preliminary data.</text>
</comment>
<name>A0ABP7DCJ4_9MICC</name>
<organism evidence="4 5">
    <name type="scientific">Zhihengliuella alba</name>
    <dbReference type="NCBI Taxonomy" id="547018"/>
    <lineage>
        <taxon>Bacteria</taxon>
        <taxon>Bacillati</taxon>
        <taxon>Actinomycetota</taxon>
        <taxon>Actinomycetes</taxon>
        <taxon>Micrococcales</taxon>
        <taxon>Micrococcaceae</taxon>
        <taxon>Zhihengliuella</taxon>
    </lineage>
</organism>
<sequence length="229" mass="23463">MLPAVGLGVALALAVAACSPGGTEPEPTEGSTPATPDASSPAASGTGTAEPDATAPESRGTDADPSASGDAPTPADGDFGTDPRESEGFPEALDVPAEGDELLLEDARVGGHDGFDRIVFDHTDGALPGYRVEYVEEPTEPGSGHPIEMAGSAYLAVHVTGLRPGMAGEEHGHAVLDKAWTGDSDILLETVTTSVFEGASSYYVSLDEKRPFSVQMLEDGSRLVIDVEN</sequence>